<accession>A0A1I3QMJ5</accession>
<organism evidence="3 4">
    <name type="scientific">Myroides guanonis</name>
    <dbReference type="NCBI Taxonomy" id="1150112"/>
    <lineage>
        <taxon>Bacteria</taxon>
        <taxon>Pseudomonadati</taxon>
        <taxon>Bacteroidota</taxon>
        <taxon>Flavobacteriia</taxon>
        <taxon>Flavobacteriales</taxon>
        <taxon>Flavobacteriaceae</taxon>
        <taxon>Myroides</taxon>
    </lineage>
</organism>
<keyword evidence="4" id="KW-1185">Reference proteome</keyword>
<dbReference type="PROSITE" id="PS00708">
    <property type="entry name" value="PRO_ENDOPEP_SER"/>
    <property type="match status" value="1"/>
</dbReference>
<keyword evidence="1" id="KW-0378">Hydrolase</keyword>
<dbReference type="PANTHER" id="PTHR43265:SF1">
    <property type="entry name" value="ESTERASE ESTD"/>
    <property type="match status" value="1"/>
</dbReference>
<dbReference type="EMBL" id="FORU01000006">
    <property type="protein sequence ID" value="SFJ34749.1"/>
    <property type="molecule type" value="Genomic_DNA"/>
</dbReference>
<dbReference type="InterPro" id="IPR022742">
    <property type="entry name" value="Hydrolase_4"/>
</dbReference>
<dbReference type="SUPFAM" id="SSF53474">
    <property type="entry name" value="alpha/beta-Hydrolases"/>
    <property type="match status" value="1"/>
</dbReference>
<protein>
    <recommendedName>
        <fullName evidence="2">Serine aminopeptidase S33 domain-containing protein</fullName>
    </recommendedName>
</protein>
<dbReference type="InterPro" id="IPR002471">
    <property type="entry name" value="Pept_S9_AS"/>
</dbReference>
<dbReference type="InterPro" id="IPR053145">
    <property type="entry name" value="AB_hydrolase_Est10"/>
</dbReference>
<evidence type="ECO:0000259" key="2">
    <source>
        <dbReference type="Pfam" id="PF12146"/>
    </source>
</evidence>
<dbReference type="Gene3D" id="3.40.50.1820">
    <property type="entry name" value="alpha/beta hydrolase"/>
    <property type="match status" value="1"/>
</dbReference>
<feature type="domain" description="Serine aminopeptidase S33" evidence="2">
    <location>
        <begin position="93"/>
        <end position="333"/>
    </location>
</feature>
<dbReference type="PANTHER" id="PTHR43265">
    <property type="entry name" value="ESTERASE ESTD"/>
    <property type="match status" value="1"/>
</dbReference>
<dbReference type="GO" id="GO:0006508">
    <property type="term" value="P:proteolysis"/>
    <property type="evidence" value="ECO:0007669"/>
    <property type="project" value="InterPro"/>
</dbReference>
<proteinExistence type="predicted"/>
<evidence type="ECO:0000256" key="1">
    <source>
        <dbReference type="ARBA" id="ARBA00022801"/>
    </source>
</evidence>
<dbReference type="STRING" id="1150112.SAMN04487893_10638"/>
<dbReference type="OrthoDB" id="9809549at2"/>
<name>A0A1I3QMJ5_9FLAO</name>
<gene>
    <name evidence="3" type="ORF">SAMN04487893_10638</name>
</gene>
<dbReference type="InterPro" id="IPR029058">
    <property type="entry name" value="AB_hydrolase_fold"/>
</dbReference>
<reference evidence="4" key="1">
    <citation type="submission" date="2016-10" db="EMBL/GenBank/DDBJ databases">
        <authorList>
            <person name="Varghese N."/>
            <person name="Submissions S."/>
        </authorList>
    </citation>
    <scope>NUCLEOTIDE SEQUENCE [LARGE SCALE GENOMIC DNA]</scope>
    <source>
        <strain evidence="4">DSM 26542</strain>
    </source>
</reference>
<sequence>MKKVILILIVNLISVFSIFAQEIKPNRPQEPQKPYLYYSEDVIFKNKQEGINLAGTLTLPQKDGVFPAVILISGSGPQNRNEELAGHKPFLVLSDYLTKNGISVLRYDDRGTAFSEGDFNKATSVDLATDVESALAYLKTRKEINSQKIGLIGHSEGGLIAPLVASNSKDVAFIIMLAGPGIPGDEILLIQQRLIAEVSGTSQKKIKATERMNRKIFDIVKKNANTSNLHTELRINLELFLSQNPSFKIPDDMSNDEFIDLQIKTYNTPWMQNFIKYNPETTLKKVRTPVLALNGEKDLQITPKENLRAMRKAFRKAKNKNVTIKKLPTLNHLFQESDTGLPNEYQLIEQTYSPIMLEVVLNWINLQTM</sequence>
<dbReference type="Pfam" id="PF12146">
    <property type="entry name" value="Hydrolase_4"/>
    <property type="match status" value="1"/>
</dbReference>
<dbReference type="Proteomes" id="UP000243887">
    <property type="component" value="Unassembled WGS sequence"/>
</dbReference>
<dbReference type="GO" id="GO:0052689">
    <property type="term" value="F:carboxylic ester hydrolase activity"/>
    <property type="evidence" value="ECO:0007669"/>
    <property type="project" value="TreeGrafter"/>
</dbReference>
<evidence type="ECO:0000313" key="4">
    <source>
        <dbReference type="Proteomes" id="UP000243887"/>
    </source>
</evidence>
<dbReference type="AlphaFoldDB" id="A0A1I3QMJ5"/>
<dbReference type="RefSeq" id="WP_090678684.1">
    <property type="nucleotide sequence ID" value="NZ_FORU01000006.1"/>
</dbReference>
<dbReference type="GO" id="GO:0004252">
    <property type="term" value="F:serine-type endopeptidase activity"/>
    <property type="evidence" value="ECO:0007669"/>
    <property type="project" value="InterPro"/>
</dbReference>
<evidence type="ECO:0000313" key="3">
    <source>
        <dbReference type="EMBL" id="SFJ34749.1"/>
    </source>
</evidence>